<dbReference type="GeneID" id="78288429"/>
<sequence>MSKQFCNDFKNDVLFKYLLYDDLDPDCIFMLKLFIENILNIKCHQITVLNPDLNPKYVNDKDMVLDIKVKTTNGDIIDIEMQNSTFSKSHYYRFQQYGATLLASQKEKGKDYTETAHPVYQIIFIDDIDKDNLKLIDTYRSINDEGMVEKYNLTTRSYVQLPYINIIRKQKGLKRMTGIEVALYIFKNGIDNDIIGLTDQGVINIMKKKLEKFNEEAELRDMYYKRDLNRAANKSEKQEIYEKGKAEGRIEGELKRTVDLIEARYGIREEEWVLSLNIKQLKTIDKIIFKEEEYQMFKQLIEKISE</sequence>
<evidence type="ECO:0000313" key="1">
    <source>
        <dbReference type="EMBL" id="SET50474.1"/>
    </source>
</evidence>
<accession>A0A1I0EZV2</accession>
<protein>
    <recommendedName>
        <fullName evidence="3">PD-(D/E)XK nuclease family transposase</fullName>
    </recommendedName>
</protein>
<dbReference type="AlphaFoldDB" id="A0A1I0EZV2"/>
<dbReference type="Proteomes" id="UP000198558">
    <property type="component" value="Unassembled WGS sequence"/>
</dbReference>
<evidence type="ECO:0008006" key="3">
    <source>
        <dbReference type="Google" id="ProtNLM"/>
    </source>
</evidence>
<dbReference type="EMBL" id="FOIN01000015">
    <property type="protein sequence ID" value="SET50474.1"/>
    <property type="molecule type" value="Genomic_DNA"/>
</dbReference>
<reference evidence="2" key="1">
    <citation type="submission" date="2016-10" db="EMBL/GenBank/DDBJ databases">
        <authorList>
            <person name="Varghese N."/>
            <person name="Submissions S."/>
        </authorList>
    </citation>
    <scope>NUCLEOTIDE SEQUENCE [LARGE SCALE GENOMIC DNA]</scope>
    <source>
        <strain evidence="2">DSM 1551</strain>
    </source>
</reference>
<keyword evidence="2" id="KW-1185">Reference proteome</keyword>
<dbReference type="RefSeq" id="WP_092353923.1">
    <property type="nucleotide sequence ID" value="NZ_FOIN01000015.1"/>
</dbReference>
<dbReference type="OrthoDB" id="1654265at2"/>
<organism evidence="1 2">
    <name type="scientific">Thomasclavelia cocleata</name>
    <dbReference type="NCBI Taxonomy" id="69824"/>
    <lineage>
        <taxon>Bacteria</taxon>
        <taxon>Bacillati</taxon>
        <taxon>Bacillota</taxon>
        <taxon>Erysipelotrichia</taxon>
        <taxon>Erysipelotrichales</taxon>
        <taxon>Coprobacillaceae</taxon>
        <taxon>Thomasclavelia</taxon>
    </lineage>
</organism>
<proteinExistence type="predicted"/>
<name>A0A1I0EZV2_9FIRM</name>
<dbReference type="PANTHER" id="PTHR41317:SF1">
    <property type="entry name" value="PD-(D_E)XK NUCLEASE FAMILY TRANSPOSASE"/>
    <property type="match status" value="1"/>
</dbReference>
<dbReference type="Pfam" id="PF12784">
    <property type="entry name" value="PDDEXK_2"/>
    <property type="match status" value="1"/>
</dbReference>
<gene>
    <name evidence="1" type="ORF">SAMN04489758_11527</name>
</gene>
<evidence type="ECO:0000313" key="2">
    <source>
        <dbReference type="Proteomes" id="UP000198558"/>
    </source>
</evidence>
<dbReference type="PANTHER" id="PTHR41317">
    <property type="entry name" value="PD-(D_E)XK NUCLEASE FAMILY TRANSPOSASE"/>
    <property type="match status" value="1"/>
</dbReference>